<feature type="transmembrane region" description="Helical" evidence="1">
    <location>
        <begin position="154"/>
        <end position="175"/>
    </location>
</feature>
<comment type="caution">
    <text evidence="2">The sequence shown here is derived from an EMBL/GenBank/DDBJ whole genome shotgun (WGS) entry which is preliminary data.</text>
</comment>
<gene>
    <name evidence="2" type="ORF">H8R91_08255</name>
</gene>
<feature type="transmembrane region" description="Helical" evidence="1">
    <location>
        <begin position="78"/>
        <end position="97"/>
    </location>
</feature>
<dbReference type="Proteomes" id="UP000636755">
    <property type="component" value="Unassembled WGS sequence"/>
</dbReference>
<keyword evidence="3" id="KW-1185">Reference proteome</keyword>
<evidence type="ECO:0000256" key="1">
    <source>
        <dbReference type="SAM" id="Phobius"/>
    </source>
</evidence>
<proteinExistence type="predicted"/>
<reference evidence="2 3" key="1">
    <citation type="submission" date="2020-08" db="EMBL/GenBank/DDBJ databases">
        <title>Genome public.</title>
        <authorList>
            <person name="Liu C."/>
            <person name="Sun Q."/>
        </authorList>
    </citation>
    <scope>NUCLEOTIDE SEQUENCE [LARGE SCALE GENOMIC DNA]</scope>
    <source>
        <strain evidence="2 3">NSJ-71</strain>
    </source>
</reference>
<dbReference type="RefSeq" id="WP_186935622.1">
    <property type="nucleotide sequence ID" value="NZ_JACOPS010000003.1"/>
</dbReference>
<name>A0ABR7HLT6_9FIRM</name>
<feature type="transmembrane region" description="Helical" evidence="1">
    <location>
        <begin position="45"/>
        <end position="66"/>
    </location>
</feature>
<keyword evidence="1" id="KW-1133">Transmembrane helix</keyword>
<evidence type="ECO:0000313" key="2">
    <source>
        <dbReference type="EMBL" id="MBC5728509.1"/>
    </source>
</evidence>
<feature type="transmembrane region" description="Helical" evidence="1">
    <location>
        <begin position="130"/>
        <end position="148"/>
    </location>
</feature>
<keyword evidence="1" id="KW-0812">Transmembrane</keyword>
<protein>
    <recommendedName>
        <fullName evidence="4">YIP1 family protein</fullName>
    </recommendedName>
</protein>
<accession>A0ABR7HLT6</accession>
<sequence length="369" mass="42843">MNEFKFYGEENTENDDAVQLREQQAEKEAEKERKYKKHSVLDNTALFLFIVLIAENTILFATRIFFQEEMYAKAMPFFMELFILVLGAGIFSAYRYIYHSLTITNMKAIIITEAVLIIGEFIVYSFCVPVLLWFLIALSVAFIIYAVKYLNCNIFIRLAMCLVPIAVLLVCNIICLRSFEFTPRYVYISTSGYSDKTNDESNFYYKEPINTVYADAIDKYVYSDDLKDNAIDEIINLTDAVSGTLMGIRSTKDTYDSLNYLNEIYSKVMPMGDVINVDNRYNDEFFKKYSLYLCAIELDNKDDTVVCTNMYYSERYTSPHITYCRSKENSEDNEKAVCIIIYEVPVDVEAKVYTKLGGFSEKTAQIRYR</sequence>
<evidence type="ECO:0000313" key="3">
    <source>
        <dbReference type="Proteomes" id="UP000636755"/>
    </source>
</evidence>
<evidence type="ECO:0008006" key="4">
    <source>
        <dbReference type="Google" id="ProtNLM"/>
    </source>
</evidence>
<dbReference type="EMBL" id="JACOPS010000003">
    <property type="protein sequence ID" value="MBC5728509.1"/>
    <property type="molecule type" value="Genomic_DNA"/>
</dbReference>
<organism evidence="2 3">
    <name type="scientific">Ruminococcus intestinalis</name>
    <dbReference type="NCBI Taxonomy" id="2763066"/>
    <lineage>
        <taxon>Bacteria</taxon>
        <taxon>Bacillati</taxon>
        <taxon>Bacillota</taxon>
        <taxon>Clostridia</taxon>
        <taxon>Eubacteriales</taxon>
        <taxon>Oscillospiraceae</taxon>
        <taxon>Ruminococcus</taxon>
    </lineage>
</organism>
<keyword evidence="1" id="KW-0472">Membrane</keyword>